<accession>A0A543NJM0</accession>
<dbReference type="SUPFAM" id="SSF46955">
    <property type="entry name" value="Putative DNA-binding domain"/>
    <property type="match status" value="1"/>
</dbReference>
<dbReference type="InterPro" id="IPR009061">
    <property type="entry name" value="DNA-bd_dom_put_sf"/>
</dbReference>
<dbReference type="InterPro" id="IPR036388">
    <property type="entry name" value="WH-like_DNA-bd_sf"/>
</dbReference>
<dbReference type="RefSeq" id="WP_141923622.1">
    <property type="nucleotide sequence ID" value="NZ_VFQC01000001.1"/>
</dbReference>
<reference evidence="2 3" key="1">
    <citation type="submission" date="2019-06" db="EMBL/GenBank/DDBJ databases">
        <title>Sequencing the genomes of 1000 actinobacteria strains.</title>
        <authorList>
            <person name="Klenk H.-P."/>
        </authorList>
    </citation>
    <scope>NUCLEOTIDE SEQUENCE [LARGE SCALE GENOMIC DNA]</scope>
    <source>
        <strain evidence="2 3">DSM 45015</strain>
    </source>
</reference>
<dbReference type="EMBL" id="VFQC01000001">
    <property type="protein sequence ID" value="TQN32061.1"/>
    <property type="molecule type" value="Genomic_DNA"/>
</dbReference>
<dbReference type="AlphaFoldDB" id="A0A543NJM0"/>
<proteinExistence type="predicted"/>
<comment type="caution">
    <text evidence="2">The sequence shown here is derived from an EMBL/GenBank/DDBJ whole genome shotgun (WGS) entry which is preliminary data.</text>
</comment>
<protein>
    <submittedName>
        <fullName evidence="2">AlpA family transcriptional regulator</fullName>
    </submittedName>
</protein>
<dbReference type="Gene3D" id="1.10.10.10">
    <property type="entry name" value="Winged helix-like DNA-binding domain superfamily/Winged helix DNA-binding domain"/>
    <property type="match status" value="1"/>
</dbReference>
<dbReference type="GO" id="GO:0003677">
    <property type="term" value="F:DNA binding"/>
    <property type="evidence" value="ECO:0007669"/>
    <property type="project" value="InterPro"/>
</dbReference>
<name>A0A543NJM0_9ACTN</name>
<gene>
    <name evidence="2" type="ORF">FHX37_1986</name>
</gene>
<dbReference type="Pfam" id="PF12728">
    <property type="entry name" value="HTH_17"/>
    <property type="match status" value="1"/>
</dbReference>
<evidence type="ECO:0000313" key="2">
    <source>
        <dbReference type="EMBL" id="TQN32061.1"/>
    </source>
</evidence>
<organism evidence="2 3">
    <name type="scientific">Haloactinospora alba</name>
    <dbReference type="NCBI Taxonomy" id="405555"/>
    <lineage>
        <taxon>Bacteria</taxon>
        <taxon>Bacillati</taxon>
        <taxon>Actinomycetota</taxon>
        <taxon>Actinomycetes</taxon>
        <taxon>Streptosporangiales</taxon>
        <taxon>Nocardiopsidaceae</taxon>
        <taxon>Haloactinospora</taxon>
    </lineage>
</organism>
<evidence type="ECO:0000313" key="3">
    <source>
        <dbReference type="Proteomes" id="UP000317422"/>
    </source>
</evidence>
<evidence type="ECO:0000259" key="1">
    <source>
        <dbReference type="Pfam" id="PF12728"/>
    </source>
</evidence>
<dbReference type="InterPro" id="IPR010093">
    <property type="entry name" value="SinI_DNA-bd"/>
</dbReference>
<feature type="domain" description="Helix-turn-helix" evidence="1">
    <location>
        <begin position="11"/>
        <end position="59"/>
    </location>
</feature>
<dbReference type="NCBIfam" id="TIGR01764">
    <property type="entry name" value="excise"/>
    <property type="match status" value="1"/>
</dbReference>
<dbReference type="OrthoDB" id="5524782at2"/>
<sequence length="62" mass="7102">MAQSDARPLWSPSELANYLGVPVTTIYRWQHIGTAPPSIRLGRHTRYRPDAVDRWLNAKENA</sequence>
<dbReference type="Proteomes" id="UP000317422">
    <property type="component" value="Unassembled WGS sequence"/>
</dbReference>
<dbReference type="InterPro" id="IPR041657">
    <property type="entry name" value="HTH_17"/>
</dbReference>
<keyword evidence="3" id="KW-1185">Reference proteome</keyword>